<dbReference type="OrthoDB" id="2007883at2"/>
<keyword evidence="2" id="KW-1185">Reference proteome</keyword>
<comment type="caution">
    <text evidence="1">The sequence shown here is derived from an EMBL/GenBank/DDBJ whole genome shotgun (WGS) entry which is preliminary data.</text>
</comment>
<protein>
    <submittedName>
        <fullName evidence="1">Uncharacterized protein</fullName>
    </submittedName>
</protein>
<reference evidence="1 2" key="1">
    <citation type="submission" date="2019-02" db="EMBL/GenBank/DDBJ databases">
        <title>Genomic Encyclopedia of Type Strains, Phase IV (KMG-IV): sequencing the most valuable type-strain genomes for metagenomic binning, comparative biology and taxonomic classification.</title>
        <authorList>
            <person name="Goeker M."/>
        </authorList>
    </citation>
    <scope>NUCLEOTIDE SEQUENCE [LARGE SCALE GENOMIC DNA]</scope>
    <source>
        <strain evidence="1 2">DSM 29486</strain>
    </source>
</reference>
<evidence type="ECO:0000313" key="1">
    <source>
        <dbReference type="EMBL" id="RZT00921.1"/>
    </source>
</evidence>
<dbReference type="AlphaFoldDB" id="A0A4Q7PJP3"/>
<sequence length="119" mass="13931">MLYPKPQYKKKRKQHKPSILHEKNGTCYLCIKLYQDYRIHPVVHEHHIFGGNPGRQISEAEGLKVYLCLNHHINGPEAVHNNQELMRILQEDGQSAYESLYGHAAFMGKFGRNYLEEEQ</sequence>
<dbReference type="EMBL" id="SGXF01000002">
    <property type="protein sequence ID" value="RZT00921.1"/>
    <property type="molecule type" value="Genomic_DNA"/>
</dbReference>
<organism evidence="1 2">
    <name type="scientific">Cuneatibacter caecimuris</name>
    <dbReference type="NCBI Taxonomy" id="1796618"/>
    <lineage>
        <taxon>Bacteria</taxon>
        <taxon>Bacillati</taxon>
        <taxon>Bacillota</taxon>
        <taxon>Clostridia</taxon>
        <taxon>Lachnospirales</taxon>
        <taxon>Lachnospiraceae</taxon>
        <taxon>Cuneatibacter</taxon>
    </lineage>
</organism>
<gene>
    <name evidence="1" type="ORF">EV209_1357</name>
</gene>
<evidence type="ECO:0000313" key="2">
    <source>
        <dbReference type="Proteomes" id="UP000292927"/>
    </source>
</evidence>
<proteinExistence type="predicted"/>
<dbReference type="RefSeq" id="WP_130434376.1">
    <property type="nucleotide sequence ID" value="NZ_SGXF01000002.1"/>
</dbReference>
<accession>A0A4Q7PJP3</accession>
<dbReference type="Proteomes" id="UP000292927">
    <property type="component" value="Unassembled WGS sequence"/>
</dbReference>
<name>A0A4Q7PJP3_9FIRM</name>